<name>A0A5C5YB39_9BACT</name>
<proteinExistence type="predicted"/>
<protein>
    <submittedName>
        <fullName evidence="1">Uncharacterized protein</fullName>
    </submittedName>
</protein>
<gene>
    <name evidence="1" type="ORF">CA85_13780</name>
</gene>
<dbReference type="AlphaFoldDB" id="A0A5C5YB39"/>
<evidence type="ECO:0000313" key="1">
    <source>
        <dbReference type="EMBL" id="TWT72917.1"/>
    </source>
</evidence>
<accession>A0A5C5YB39</accession>
<organism evidence="1 2">
    <name type="scientific">Allorhodopirellula solitaria</name>
    <dbReference type="NCBI Taxonomy" id="2527987"/>
    <lineage>
        <taxon>Bacteria</taxon>
        <taxon>Pseudomonadati</taxon>
        <taxon>Planctomycetota</taxon>
        <taxon>Planctomycetia</taxon>
        <taxon>Pirellulales</taxon>
        <taxon>Pirellulaceae</taxon>
        <taxon>Allorhodopirellula</taxon>
    </lineage>
</organism>
<dbReference type="EMBL" id="SJPK01000003">
    <property type="protein sequence ID" value="TWT72917.1"/>
    <property type="molecule type" value="Genomic_DNA"/>
</dbReference>
<comment type="caution">
    <text evidence="1">The sequence shown here is derived from an EMBL/GenBank/DDBJ whole genome shotgun (WGS) entry which is preliminary data.</text>
</comment>
<evidence type="ECO:0000313" key="2">
    <source>
        <dbReference type="Proteomes" id="UP000318053"/>
    </source>
</evidence>
<keyword evidence="2" id="KW-1185">Reference proteome</keyword>
<sequence>MSDLHEKTSAAAEQPRFLGLYLKWIATRLLARANCAGQAAVVHAIGGVPQWLATFDSAAENLDFLGAASGGVRGGEVFILLWTEIFIVAITKDCFEDVLTMSHAFSEFPERPRSVQEMRGDKNRFDGSPVNSVSMADITREDYWRDRPLVKKIFLHDHAQSRSPLSLAGAGPLATNRQTVRRTRGPKRQAKWSGLFKGAVSHFASVLMGPYRRLTEVY</sequence>
<reference evidence="1 2" key="1">
    <citation type="submission" date="2019-02" db="EMBL/GenBank/DDBJ databases">
        <title>Deep-cultivation of Planctomycetes and their phenomic and genomic characterization uncovers novel biology.</title>
        <authorList>
            <person name="Wiegand S."/>
            <person name="Jogler M."/>
            <person name="Boedeker C."/>
            <person name="Pinto D."/>
            <person name="Vollmers J."/>
            <person name="Rivas-Marin E."/>
            <person name="Kohn T."/>
            <person name="Peeters S.H."/>
            <person name="Heuer A."/>
            <person name="Rast P."/>
            <person name="Oberbeckmann S."/>
            <person name="Bunk B."/>
            <person name="Jeske O."/>
            <person name="Meyerdierks A."/>
            <person name="Storesund J.E."/>
            <person name="Kallscheuer N."/>
            <person name="Luecker S."/>
            <person name="Lage O.M."/>
            <person name="Pohl T."/>
            <person name="Merkel B.J."/>
            <person name="Hornburger P."/>
            <person name="Mueller R.-W."/>
            <person name="Bruemmer F."/>
            <person name="Labrenz M."/>
            <person name="Spormann A.M."/>
            <person name="Op Den Camp H."/>
            <person name="Overmann J."/>
            <person name="Amann R."/>
            <person name="Jetten M.S.M."/>
            <person name="Mascher T."/>
            <person name="Medema M.H."/>
            <person name="Devos D.P."/>
            <person name="Kaster A.-K."/>
            <person name="Ovreas L."/>
            <person name="Rohde M."/>
            <person name="Galperin M.Y."/>
            <person name="Jogler C."/>
        </authorList>
    </citation>
    <scope>NUCLEOTIDE SEQUENCE [LARGE SCALE GENOMIC DNA]</scope>
    <source>
        <strain evidence="1 2">CA85</strain>
    </source>
</reference>
<dbReference type="Proteomes" id="UP000318053">
    <property type="component" value="Unassembled WGS sequence"/>
</dbReference>